<evidence type="ECO:0000259" key="2">
    <source>
        <dbReference type="Pfam" id="PF02308"/>
    </source>
</evidence>
<feature type="transmembrane region" description="Helical" evidence="1">
    <location>
        <begin position="145"/>
        <end position="162"/>
    </location>
</feature>
<keyword evidence="5" id="KW-1185">Reference proteome</keyword>
<feature type="transmembrane region" description="Helical" evidence="1">
    <location>
        <begin position="38"/>
        <end position="57"/>
    </location>
</feature>
<dbReference type="RefSeq" id="WP_144347447.1">
    <property type="nucleotide sequence ID" value="NZ_VMKP01000002.1"/>
</dbReference>
<dbReference type="Proteomes" id="UP000316688">
    <property type="component" value="Unassembled WGS sequence"/>
</dbReference>
<name>A0A557RJ89_9GAMM</name>
<feature type="transmembrane region" description="Helical" evidence="1">
    <location>
        <begin position="399"/>
        <end position="420"/>
    </location>
</feature>
<keyword evidence="1" id="KW-0472">Membrane</keyword>
<evidence type="ECO:0000259" key="3">
    <source>
        <dbReference type="Pfam" id="PF13194"/>
    </source>
</evidence>
<evidence type="ECO:0000313" key="5">
    <source>
        <dbReference type="Proteomes" id="UP000316688"/>
    </source>
</evidence>
<evidence type="ECO:0000313" key="4">
    <source>
        <dbReference type="EMBL" id="TVO65215.1"/>
    </source>
</evidence>
<dbReference type="PANTHER" id="PTHR39084:SF1">
    <property type="entry name" value="DUF4010 DOMAIN-CONTAINING PROTEIN"/>
    <property type="match status" value="1"/>
</dbReference>
<feature type="transmembrane region" description="Helical" evidence="1">
    <location>
        <begin position="63"/>
        <end position="80"/>
    </location>
</feature>
<keyword evidence="1" id="KW-1133">Transmembrane helix</keyword>
<feature type="transmembrane region" description="Helical" evidence="1">
    <location>
        <begin position="264"/>
        <end position="288"/>
    </location>
</feature>
<feature type="transmembrane region" description="Helical" evidence="1">
    <location>
        <begin position="308"/>
        <end position="325"/>
    </location>
</feature>
<reference evidence="4 5" key="1">
    <citation type="submission" date="2019-07" db="EMBL/GenBank/DDBJ databases">
        <title>Reclasification of Spiribacter aquaticus.</title>
        <authorList>
            <person name="Leon M.J."/>
            <person name="Sanchez-Porro C."/>
            <person name="Ventosa A."/>
        </authorList>
    </citation>
    <scope>NUCLEOTIDE SEQUENCE [LARGE SCALE GENOMIC DNA]</scope>
    <source>
        <strain evidence="4 5">SP30</strain>
    </source>
</reference>
<gene>
    <name evidence="4" type="ORF">FPL11_03765</name>
</gene>
<comment type="caution">
    <text evidence="4">The sequence shown here is derived from an EMBL/GenBank/DDBJ whole genome shotgun (WGS) entry which is preliminary data.</text>
</comment>
<dbReference type="InterPro" id="IPR025105">
    <property type="entry name" value="DUF4010"/>
</dbReference>
<feature type="transmembrane region" description="Helical" evidence="1">
    <location>
        <begin position="337"/>
        <end position="360"/>
    </location>
</feature>
<proteinExistence type="predicted"/>
<feature type="transmembrane region" description="Helical" evidence="1">
    <location>
        <begin position="6"/>
        <end position="26"/>
    </location>
</feature>
<feature type="transmembrane region" description="Helical" evidence="1">
    <location>
        <begin position="237"/>
        <end position="257"/>
    </location>
</feature>
<evidence type="ECO:0000256" key="1">
    <source>
        <dbReference type="SAM" id="Phobius"/>
    </source>
</evidence>
<protein>
    <submittedName>
        <fullName evidence="4">MgtC/SapB family protein</fullName>
    </submittedName>
</protein>
<dbReference type="Pfam" id="PF02308">
    <property type="entry name" value="MgtC"/>
    <property type="match status" value="1"/>
</dbReference>
<feature type="transmembrane region" description="Helical" evidence="1">
    <location>
        <begin position="177"/>
        <end position="196"/>
    </location>
</feature>
<feature type="transmembrane region" description="Helical" evidence="1">
    <location>
        <begin position="372"/>
        <end position="392"/>
    </location>
</feature>
<accession>A0A557RJ89</accession>
<dbReference type="PANTHER" id="PTHR39084">
    <property type="entry name" value="MEMBRANE PROTEIN-RELATED"/>
    <property type="match status" value="1"/>
</dbReference>
<sequence>MTDSGHWLSLAAALAIGAVIGLERGWQRREVAEGGRVAGLRTFILIAFAGGLAGVLAEQTGRLLVGVALAALATLLVIGYRRRSQDEADRGITTEIAALVTFLLGVMTTAATPLLATAGGVITATVLGFKPRLHALLRRVDGVEMRAILQLALITAVILPLLPDQGYGPWQALNPRTLWTMVVLISAIGFVGHFAVRVTGPRRGILLTGLFAGLASSTALTLTLSRAGRSQRAYQPLFAAAVVMASTTMFPRMLVLVSAIQPAMLAGLITPVALMTGVGALATAVLAWRSRDGGRGASQPPMQRPFELATALRFALLLAAVMVAGEALRRYAGDAGVYALSLVSGLTDVDAITLSLSGMVGDGLDTTVAERGVVMAALANTLVKLGLALAIARGRMGALVSMGLGAVIAAGALWTGSTFWL</sequence>
<feature type="transmembrane region" description="Helical" evidence="1">
    <location>
        <begin position="205"/>
        <end position="225"/>
    </location>
</feature>
<organism evidence="4 5">
    <name type="scientific">Spiribacter aquaticus</name>
    <dbReference type="NCBI Taxonomy" id="1935996"/>
    <lineage>
        <taxon>Bacteria</taxon>
        <taxon>Pseudomonadati</taxon>
        <taxon>Pseudomonadota</taxon>
        <taxon>Gammaproteobacteria</taxon>
        <taxon>Chromatiales</taxon>
        <taxon>Ectothiorhodospiraceae</taxon>
        <taxon>Spiribacter</taxon>
    </lineage>
</organism>
<feature type="domain" description="MgtC/SapB/SrpB/YhiD N-terminal" evidence="2">
    <location>
        <begin position="10"/>
        <end position="135"/>
    </location>
</feature>
<dbReference type="AlphaFoldDB" id="A0A557RJ89"/>
<dbReference type="InterPro" id="IPR049177">
    <property type="entry name" value="MgtC_SapB_SrpB_YhiD_N"/>
</dbReference>
<dbReference type="EMBL" id="VMKP01000002">
    <property type="protein sequence ID" value="TVO65215.1"/>
    <property type="molecule type" value="Genomic_DNA"/>
</dbReference>
<dbReference type="Pfam" id="PF13194">
    <property type="entry name" value="DUF4010"/>
    <property type="match status" value="1"/>
</dbReference>
<feature type="domain" description="DUF4010" evidence="3">
    <location>
        <begin position="183"/>
        <end position="391"/>
    </location>
</feature>
<keyword evidence="1" id="KW-0812">Transmembrane</keyword>